<reference evidence="2 3" key="1">
    <citation type="journal article" date="2021" name="Sci. Rep.">
        <title>Chromosome anchoring in Senegalese sole (Solea senegalensis) reveals sex-associated markers and genome rearrangements in flatfish.</title>
        <authorList>
            <person name="Guerrero-Cozar I."/>
            <person name="Gomez-Garrido J."/>
            <person name="Berbel C."/>
            <person name="Martinez-Blanch J.F."/>
            <person name="Alioto T."/>
            <person name="Claros M.G."/>
            <person name="Gagnaire P.A."/>
            <person name="Manchado M."/>
        </authorList>
    </citation>
    <scope>NUCLEOTIDE SEQUENCE [LARGE SCALE GENOMIC DNA]</scope>
    <source>
        <strain evidence="2">Sse05_10M</strain>
    </source>
</reference>
<dbReference type="EMBL" id="JAGKHQ010000012">
    <property type="protein sequence ID" value="KAG7503814.1"/>
    <property type="molecule type" value="Genomic_DNA"/>
</dbReference>
<sequence length="437" mass="49557">MNAPGLSLIAQVRFPPISLTKLLFNPKLYSLIRNHMLEAEPDSRLDYDFLERFCQVLVGEIVQYVIEKMSPIMTEWLSKRPQIYSLVQGKQCFFGVDEAHILSNMNNVLPCTLALTRNTAPHAHCGTLKRLNEMFAKEIAAIVNCKVAAEMNSNTNHLGDLNYESNRCVGTCSQIVALTGKTLDCMRRFECKCPQQPEKESTTTPEQEKKTQYQVVRKNHSEVLYCTSKTALMLIMTEEIHNQINEDSNGQPDSPYTEAEAEDEAVPEDSLHLNEDLPHLHPQQQDDTVVFVVTGLLMHSIKKAQATVSQQHFNRTVHMVSEKVLQQIKPSDIAVGTKKDRHIYKVVFSELSQTFDYTTVLLKLQDSDNFIIEALKKHLTMPSRKTTTTTFFSAVTRAIMKPFRAANLEVQTPVLSPRITFHCNDMATADSHQLSDR</sequence>
<evidence type="ECO:0000313" key="2">
    <source>
        <dbReference type="EMBL" id="KAG7503814.1"/>
    </source>
</evidence>
<keyword evidence="3" id="KW-1185">Reference proteome</keyword>
<gene>
    <name evidence="2" type="ORF">JOB18_045459</name>
</gene>
<feature type="compositionally biased region" description="Polar residues" evidence="1">
    <location>
        <begin position="245"/>
        <end position="254"/>
    </location>
</feature>
<feature type="region of interest" description="Disordered" evidence="1">
    <location>
        <begin position="245"/>
        <end position="268"/>
    </location>
</feature>
<organism evidence="2 3">
    <name type="scientific">Solea senegalensis</name>
    <name type="common">Senegalese sole</name>
    <dbReference type="NCBI Taxonomy" id="28829"/>
    <lineage>
        <taxon>Eukaryota</taxon>
        <taxon>Metazoa</taxon>
        <taxon>Chordata</taxon>
        <taxon>Craniata</taxon>
        <taxon>Vertebrata</taxon>
        <taxon>Euteleostomi</taxon>
        <taxon>Actinopterygii</taxon>
        <taxon>Neopterygii</taxon>
        <taxon>Teleostei</taxon>
        <taxon>Neoteleostei</taxon>
        <taxon>Acanthomorphata</taxon>
        <taxon>Carangaria</taxon>
        <taxon>Pleuronectiformes</taxon>
        <taxon>Pleuronectoidei</taxon>
        <taxon>Soleidae</taxon>
        <taxon>Solea</taxon>
    </lineage>
</organism>
<comment type="caution">
    <text evidence="2">The sequence shown here is derived from an EMBL/GenBank/DDBJ whole genome shotgun (WGS) entry which is preliminary data.</text>
</comment>
<name>A0AAV6RGA0_SOLSE</name>
<accession>A0AAV6RGA0</accession>
<protein>
    <submittedName>
        <fullName evidence="2">Uncharacterized protein</fullName>
    </submittedName>
</protein>
<dbReference type="Proteomes" id="UP000693946">
    <property type="component" value="Linkage Group LG2"/>
</dbReference>
<dbReference type="AlphaFoldDB" id="A0AAV6RGA0"/>
<evidence type="ECO:0000313" key="3">
    <source>
        <dbReference type="Proteomes" id="UP000693946"/>
    </source>
</evidence>
<proteinExistence type="predicted"/>
<evidence type="ECO:0000256" key="1">
    <source>
        <dbReference type="SAM" id="MobiDB-lite"/>
    </source>
</evidence>